<dbReference type="GO" id="GO:0070897">
    <property type="term" value="P:transcription preinitiation complex assembly"/>
    <property type="evidence" value="ECO:0007669"/>
    <property type="project" value="InterPro"/>
</dbReference>
<dbReference type="GO" id="GO:0097550">
    <property type="term" value="C:transcription preinitiation complex"/>
    <property type="evidence" value="ECO:0007669"/>
    <property type="project" value="TreeGrafter"/>
</dbReference>
<dbReference type="AlphaFoldDB" id="A0A818LNX6"/>
<protein>
    <recommendedName>
        <fullName evidence="3">Cyclin-like domain-containing protein</fullName>
    </recommendedName>
</protein>
<dbReference type="PANTHER" id="PTHR11618:SF13">
    <property type="entry name" value="TRANSCRIPTION INITIATION FACTOR IIB"/>
    <property type="match status" value="1"/>
</dbReference>
<dbReference type="InterPro" id="IPR000812">
    <property type="entry name" value="TFIIB"/>
</dbReference>
<dbReference type="Pfam" id="PF00382">
    <property type="entry name" value="TFIIB"/>
    <property type="match status" value="2"/>
</dbReference>
<dbReference type="EMBL" id="CAJOBB010000120">
    <property type="protein sequence ID" value="CAF3571658.1"/>
    <property type="molecule type" value="Genomic_DNA"/>
</dbReference>
<gene>
    <name evidence="4" type="ORF">KXQ929_LOCUS3664</name>
</gene>
<keyword evidence="1" id="KW-0805">Transcription regulation</keyword>
<evidence type="ECO:0000259" key="3">
    <source>
        <dbReference type="SMART" id="SM00385"/>
    </source>
</evidence>
<evidence type="ECO:0000313" key="5">
    <source>
        <dbReference type="Proteomes" id="UP000663868"/>
    </source>
</evidence>
<dbReference type="GO" id="GO:0005634">
    <property type="term" value="C:nucleus"/>
    <property type="evidence" value="ECO:0007669"/>
    <property type="project" value="TreeGrafter"/>
</dbReference>
<dbReference type="SMART" id="SM00385">
    <property type="entry name" value="CYCLIN"/>
    <property type="match status" value="2"/>
</dbReference>
<dbReference type="Gene3D" id="1.10.472.10">
    <property type="entry name" value="Cyclin-like"/>
    <property type="match status" value="2"/>
</dbReference>
<keyword evidence="2" id="KW-0804">Transcription</keyword>
<feature type="domain" description="Cyclin-like" evidence="3">
    <location>
        <begin position="4"/>
        <end position="64"/>
    </location>
</feature>
<dbReference type="PRINTS" id="PR00685">
    <property type="entry name" value="TIFACTORIIB"/>
</dbReference>
<sequence length="184" mass="20319">MAGLFEQRYENKCVRGYSQDAIAAACIYIGCRHEGAQCTIKEICAIATNASKVEIGRCFNKIKDKLVDANRLESMVTKNLIPRFCSRLQLDELNLIKKTAIHIAEQAKELCVIQGCAPDSIAGASIYMACAAANDRQPLKDIATATDAAENTIRQVYKKMLPKAAELFPEDFIFKCPLVNKPKS</sequence>
<dbReference type="GO" id="GO:0017025">
    <property type="term" value="F:TBP-class protein binding"/>
    <property type="evidence" value="ECO:0007669"/>
    <property type="project" value="InterPro"/>
</dbReference>
<proteinExistence type="predicted"/>
<dbReference type="Proteomes" id="UP000663868">
    <property type="component" value="Unassembled WGS sequence"/>
</dbReference>
<dbReference type="InterPro" id="IPR013763">
    <property type="entry name" value="Cyclin-like_dom"/>
</dbReference>
<feature type="domain" description="Cyclin-like" evidence="3">
    <location>
        <begin position="79"/>
        <end position="162"/>
    </location>
</feature>
<name>A0A818LNX6_9BILA</name>
<evidence type="ECO:0000313" key="4">
    <source>
        <dbReference type="EMBL" id="CAF3571658.1"/>
    </source>
</evidence>
<dbReference type="InterPro" id="IPR036915">
    <property type="entry name" value="Cyclin-like_sf"/>
</dbReference>
<reference evidence="4" key="1">
    <citation type="submission" date="2021-02" db="EMBL/GenBank/DDBJ databases">
        <authorList>
            <person name="Nowell W R."/>
        </authorList>
    </citation>
    <scope>NUCLEOTIDE SEQUENCE</scope>
</reference>
<evidence type="ECO:0000256" key="1">
    <source>
        <dbReference type="ARBA" id="ARBA00023015"/>
    </source>
</evidence>
<dbReference type="PANTHER" id="PTHR11618">
    <property type="entry name" value="TRANSCRIPTION INITIATION FACTOR IIB-RELATED"/>
    <property type="match status" value="1"/>
</dbReference>
<comment type="caution">
    <text evidence="4">The sequence shown here is derived from an EMBL/GenBank/DDBJ whole genome shotgun (WGS) entry which is preliminary data.</text>
</comment>
<dbReference type="SUPFAM" id="SSF47954">
    <property type="entry name" value="Cyclin-like"/>
    <property type="match status" value="2"/>
</dbReference>
<organism evidence="4 5">
    <name type="scientific">Adineta steineri</name>
    <dbReference type="NCBI Taxonomy" id="433720"/>
    <lineage>
        <taxon>Eukaryota</taxon>
        <taxon>Metazoa</taxon>
        <taxon>Spiralia</taxon>
        <taxon>Gnathifera</taxon>
        <taxon>Rotifera</taxon>
        <taxon>Eurotatoria</taxon>
        <taxon>Bdelloidea</taxon>
        <taxon>Adinetida</taxon>
        <taxon>Adinetidae</taxon>
        <taxon>Adineta</taxon>
    </lineage>
</organism>
<dbReference type="InterPro" id="IPR013150">
    <property type="entry name" value="TFIIB_cyclin"/>
</dbReference>
<evidence type="ECO:0000256" key="2">
    <source>
        <dbReference type="ARBA" id="ARBA00023163"/>
    </source>
</evidence>
<accession>A0A818LNX6</accession>